<feature type="transmembrane region" description="Helical" evidence="6">
    <location>
        <begin position="333"/>
        <end position="354"/>
    </location>
</feature>
<organism evidence="7 8">
    <name type="scientific">Nibribacter koreensis</name>
    <dbReference type="NCBI Taxonomy" id="1084519"/>
    <lineage>
        <taxon>Bacteria</taxon>
        <taxon>Pseudomonadati</taxon>
        <taxon>Bacteroidota</taxon>
        <taxon>Cytophagia</taxon>
        <taxon>Cytophagales</taxon>
        <taxon>Hymenobacteraceae</taxon>
        <taxon>Nibribacter</taxon>
    </lineage>
</organism>
<dbReference type="InterPro" id="IPR050833">
    <property type="entry name" value="Poly_Biosynth_Transport"/>
</dbReference>
<sequence length="420" mass="46903">MQGLLLNQTRKRLLQNFVSLSVLQGLNYLLPLLVMPVLMQALGVATFGLLSYAQAFIQYFIIVIDYGFDLSGTQQIARHREEPEKLKEIVTHILALKLLFFVSSFLVLLGLVTWVPVFQENRLLFLVSFGVALGQLLMPIWFFQGMERMKYVTIVHLISKAIYAGLIFLVVRQPQDILWVPILQASGIVVAGGVSLTLLWREFGMRPTGVTLSGLKYQLGQGWFVFISNVSISAYTISNTFFLGLLAGPVAAGYYSGAEKIVRAVQGLFIPVSQTLFPYLSKLMHESPERMIGLLRTLARWTFLGAALVSFIIAVAAPWLVKLVMGEEFLPVVPVLRILAGLPLLVCLSNVFGIQAMLNLGYRRQFFYILFTGSVLNIAAVPFVAEHFKYTGVALLLMITEGLVTGLMYFFLYKRGVKLL</sequence>
<keyword evidence="2" id="KW-1003">Cell membrane</keyword>
<evidence type="ECO:0000256" key="3">
    <source>
        <dbReference type="ARBA" id="ARBA00022692"/>
    </source>
</evidence>
<dbReference type="Proteomes" id="UP001501844">
    <property type="component" value="Unassembled WGS sequence"/>
</dbReference>
<feature type="transmembrane region" description="Helical" evidence="6">
    <location>
        <begin position="49"/>
        <end position="68"/>
    </location>
</feature>
<evidence type="ECO:0000256" key="2">
    <source>
        <dbReference type="ARBA" id="ARBA00022475"/>
    </source>
</evidence>
<feature type="transmembrane region" description="Helical" evidence="6">
    <location>
        <begin position="123"/>
        <end position="144"/>
    </location>
</feature>
<proteinExistence type="predicted"/>
<accession>A0ABP8FAC8</accession>
<dbReference type="Pfam" id="PF01943">
    <property type="entry name" value="Polysacc_synt"/>
    <property type="match status" value="1"/>
</dbReference>
<dbReference type="EMBL" id="BAABGX010000001">
    <property type="protein sequence ID" value="GAA4298968.1"/>
    <property type="molecule type" value="Genomic_DNA"/>
</dbReference>
<dbReference type="InterPro" id="IPR002797">
    <property type="entry name" value="Polysacc_synth"/>
</dbReference>
<protein>
    <submittedName>
        <fullName evidence="7">Oligosaccharide flippase family protein</fullName>
    </submittedName>
</protein>
<feature type="transmembrane region" description="Helical" evidence="6">
    <location>
        <begin position="222"/>
        <end position="255"/>
    </location>
</feature>
<dbReference type="PANTHER" id="PTHR30250:SF11">
    <property type="entry name" value="O-ANTIGEN TRANSPORTER-RELATED"/>
    <property type="match status" value="1"/>
</dbReference>
<evidence type="ECO:0000313" key="8">
    <source>
        <dbReference type="Proteomes" id="UP001501844"/>
    </source>
</evidence>
<comment type="subcellular location">
    <subcellularLocation>
        <location evidence="1">Cell membrane</location>
        <topology evidence="1">Multi-pass membrane protein</topology>
    </subcellularLocation>
</comment>
<gene>
    <name evidence="7" type="ORF">GCM10023183_07700</name>
</gene>
<keyword evidence="3 6" id="KW-0812">Transmembrane</keyword>
<evidence type="ECO:0000256" key="6">
    <source>
        <dbReference type="SAM" id="Phobius"/>
    </source>
</evidence>
<evidence type="ECO:0000256" key="4">
    <source>
        <dbReference type="ARBA" id="ARBA00022989"/>
    </source>
</evidence>
<feature type="transmembrane region" description="Helical" evidence="6">
    <location>
        <begin position="151"/>
        <end position="171"/>
    </location>
</feature>
<name>A0ABP8FAC8_9BACT</name>
<keyword evidence="5 6" id="KW-0472">Membrane</keyword>
<feature type="transmembrane region" description="Helical" evidence="6">
    <location>
        <begin position="89"/>
        <end position="117"/>
    </location>
</feature>
<dbReference type="PANTHER" id="PTHR30250">
    <property type="entry name" value="PST FAMILY PREDICTED COLANIC ACID TRANSPORTER"/>
    <property type="match status" value="1"/>
</dbReference>
<feature type="transmembrane region" description="Helical" evidence="6">
    <location>
        <begin position="366"/>
        <end position="385"/>
    </location>
</feature>
<feature type="transmembrane region" description="Helical" evidence="6">
    <location>
        <begin position="301"/>
        <end position="321"/>
    </location>
</feature>
<keyword evidence="8" id="KW-1185">Reference proteome</keyword>
<evidence type="ECO:0000256" key="1">
    <source>
        <dbReference type="ARBA" id="ARBA00004651"/>
    </source>
</evidence>
<keyword evidence="4 6" id="KW-1133">Transmembrane helix</keyword>
<comment type="caution">
    <text evidence="7">The sequence shown here is derived from an EMBL/GenBank/DDBJ whole genome shotgun (WGS) entry which is preliminary data.</text>
</comment>
<reference evidence="8" key="1">
    <citation type="journal article" date="2019" name="Int. J. Syst. Evol. Microbiol.">
        <title>The Global Catalogue of Microorganisms (GCM) 10K type strain sequencing project: providing services to taxonomists for standard genome sequencing and annotation.</title>
        <authorList>
            <consortium name="The Broad Institute Genomics Platform"/>
            <consortium name="The Broad Institute Genome Sequencing Center for Infectious Disease"/>
            <person name="Wu L."/>
            <person name="Ma J."/>
        </authorList>
    </citation>
    <scope>NUCLEOTIDE SEQUENCE [LARGE SCALE GENOMIC DNA]</scope>
    <source>
        <strain evidence="8">JCM 17917</strain>
    </source>
</reference>
<feature type="transmembrane region" description="Helical" evidence="6">
    <location>
        <begin position="20"/>
        <end position="43"/>
    </location>
</feature>
<feature type="transmembrane region" description="Helical" evidence="6">
    <location>
        <begin position="177"/>
        <end position="201"/>
    </location>
</feature>
<dbReference type="CDD" id="cd13128">
    <property type="entry name" value="MATE_Wzx_like"/>
    <property type="match status" value="1"/>
</dbReference>
<feature type="transmembrane region" description="Helical" evidence="6">
    <location>
        <begin position="391"/>
        <end position="412"/>
    </location>
</feature>
<evidence type="ECO:0000256" key="5">
    <source>
        <dbReference type="ARBA" id="ARBA00023136"/>
    </source>
</evidence>
<evidence type="ECO:0000313" key="7">
    <source>
        <dbReference type="EMBL" id="GAA4298968.1"/>
    </source>
</evidence>